<evidence type="ECO:0000256" key="2">
    <source>
        <dbReference type="ARBA" id="ARBA00022475"/>
    </source>
</evidence>
<feature type="domain" description="SRP54-type proteins GTP-binding" evidence="13">
    <location>
        <begin position="606"/>
        <end position="807"/>
    </location>
</feature>
<dbReference type="GO" id="GO:0005047">
    <property type="term" value="F:signal recognition particle binding"/>
    <property type="evidence" value="ECO:0007669"/>
    <property type="project" value="TreeGrafter"/>
</dbReference>
<dbReference type="SMART" id="SM00962">
    <property type="entry name" value="SRP54"/>
    <property type="match status" value="1"/>
</dbReference>
<dbReference type="SUPFAM" id="SSF47364">
    <property type="entry name" value="Domain of the SRP/SRP receptor G-proteins"/>
    <property type="match status" value="1"/>
</dbReference>
<dbReference type="FunFam" id="3.40.50.300:FF:000053">
    <property type="entry name" value="Signal recognition particle receptor FtsY"/>
    <property type="match status" value="1"/>
</dbReference>
<evidence type="ECO:0000256" key="8">
    <source>
        <dbReference type="ARBA" id="ARBA00023170"/>
    </source>
</evidence>
<feature type="compositionally biased region" description="Acidic residues" evidence="11">
    <location>
        <begin position="374"/>
        <end position="388"/>
    </location>
</feature>
<dbReference type="NCBIfam" id="TIGR00064">
    <property type="entry name" value="ftsY"/>
    <property type="match status" value="1"/>
</dbReference>
<evidence type="ECO:0000256" key="5">
    <source>
        <dbReference type="ARBA" id="ARBA00022801"/>
    </source>
</evidence>
<comment type="similarity">
    <text evidence="10">Belongs to the GTP-binding SRP family. FtsY subfamily.</text>
</comment>
<dbReference type="InterPro" id="IPR013822">
    <property type="entry name" value="Signal_recog_particl_SRP54_hlx"/>
</dbReference>
<comment type="caution">
    <text evidence="15">The sequence shown here is derived from an EMBL/GenBank/DDBJ whole genome shotgun (WGS) entry which is preliminary data.</text>
</comment>
<dbReference type="SMART" id="SM00963">
    <property type="entry name" value="SRP54_N"/>
    <property type="match status" value="1"/>
</dbReference>
<dbReference type="SMART" id="SM00382">
    <property type="entry name" value="AAA"/>
    <property type="match status" value="1"/>
</dbReference>
<evidence type="ECO:0000313" key="15">
    <source>
        <dbReference type="EMBL" id="TCM88111.1"/>
    </source>
</evidence>
<comment type="subcellular location">
    <subcellularLocation>
        <location evidence="1">Cell inner membrane</location>
        <topology evidence="1">Peripheral membrane protein</topology>
        <orientation evidence="1">Cytoplasmic side</orientation>
    </subcellularLocation>
    <subcellularLocation>
        <location evidence="10">Cell membrane</location>
        <topology evidence="10">Peripheral membrane protein</topology>
        <orientation evidence="10">Cytoplasmic side</orientation>
    </subcellularLocation>
    <subcellularLocation>
        <location evidence="10">Cytoplasm</location>
    </subcellularLocation>
</comment>
<organism evidence="15 16">
    <name type="scientific">Rhodovulum steppense</name>
    <dbReference type="NCBI Taxonomy" id="540251"/>
    <lineage>
        <taxon>Bacteria</taxon>
        <taxon>Pseudomonadati</taxon>
        <taxon>Pseudomonadota</taxon>
        <taxon>Alphaproteobacteria</taxon>
        <taxon>Rhodobacterales</taxon>
        <taxon>Paracoccaceae</taxon>
        <taxon>Rhodovulum</taxon>
    </lineage>
</organism>
<keyword evidence="5 10" id="KW-0378">Hydrolase</keyword>
<dbReference type="GO" id="GO:0005737">
    <property type="term" value="C:cytoplasm"/>
    <property type="evidence" value="ECO:0007669"/>
    <property type="project" value="UniProtKB-SubCell"/>
</dbReference>
<dbReference type="Pfam" id="PF02881">
    <property type="entry name" value="SRP54_N"/>
    <property type="match status" value="1"/>
</dbReference>
<evidence type="ECO:0000256" key="6">
    <source>
        <dbReference type="ARBA" id="ARBA00023134"/>
    </source>
</evidence>
<comment type="function">
    <text evidence="10">Involved in targeting and insertion of nascent membrane proteins into the cytoplasmic membrane. Acts as a receptor for the complex formed by the signal recognition particle (SRP) and the ribosome-nascent chain (RNC). Interaction with SRP-RNC leads to the transfer of the RNC complex to the Sec translocase for insertion into the membrane, the hydrolysis of GTP by both Ffh and FtsY, and the dissociation of the SRP-FtsY complex into the individual components.</text>
</comment>
<dbReference type="InterPro" id="IPR003593">
    <property type="entry name" value="AAA+_ATPase"/>
</dbReference>
<evidence type="ECO:0000313" key="16">
    <source>
        <dbReference type="Proteomes" id="UP000295277"/>
    </source>
</evidence>
<feature type="binding site" evidence="10">
    <location>
        <begin position="695"/>
        <end position="699"/>
    </location>
    <ligand>
        <name>GTP</name>
        <dbReference type="ChEBI" id="CHEBI:37565"/>
    </ligand>
</feature>
<feature type="compositionally biased region" description="Acidic residues" evidence="11">
    <location>
        <begin position="114"/>
        <end position="130"/>
    </location>
</feature>
<dbReference type="SUPFAM" id="SSF52540">
    <property type="entry name" value="P-loop containing nucleoside triphosphate hydrolases"/>
    <property type="match status" value="1"/>
</dbReference>
<feature type="domain" description="Signal recognition particle SRP54 helical bundle" evidence="14">
    <location>
        <begin position="515"/>
        <end position="592"/>
    </location>
</feature>
<dbReference type="InterPro" id="IPR004390">
    <property type="entry name" value="SR_rcpt_FtsY"/>
</dbReference>
<dbReference type="GO" id="GO:0006614">
    <property type="term" value="P:SRP-dependent cotranslational protein targeting to membrane"/>
    <property type="evidence" value="ECO:0007669"/>
    <property type="project" value="InterPro"/>
</dbReference>
<evidence type="ECO:0000256" key="1">
    <source>
        <dbReference type="ARBA" id="ARBA00004515"/>
    </source>
</evidence>
<dbReference type="InterPro" id="IPR042101">
    <property type="entry name" value="SRP54_N_sf"/>
</dbReference>
<feature type="compositionally biased region" description="Pro residues" evidence="11">
    <location>
        <begin position="431"/>
        <end position="468"/>
    </location>
</feature>
<dbReference type="GO" id="GO:0003924">
    <property type="term" value="F:GTPase activity"/>
    <property type="evidence" value="ECO:0007669"/>
    <property type="project" value="UniProtKB-UniRule"/>
</dbReference>
<comment type="subunit">
    <text evidence="10">Part of the signal recognition particle protein translocation system, which is composed of SRP and FtsY. SRP is a ribonucleoprotein composed of Ffh and a 4.5S RNA molecule.</text>
</comment>
<feature type="domain" description="AAA+ ATPase" evidence="12">
    <location>
        <begin position="605"/>
        <end position="752"/>
    </location>
</feature>
<proteinExistence type="inferred from homology"/>
<keyword evidence="2 10" id="KW-1003">Cell membrane</keyword>
<evidence type="ECO:0000256" key="11">
    <source>
        <dbReference type="SAM" id="MobiDB-lite"/>
    </source>
</evidence>
<keyword evidence="6 10" id="KW-0342">GTP-binding</keyword>
<protein>
    <recommendedName>
        <fullName evidence="10">Signal recognition particle receptor FtsY</fullName>
        <shortName evidence="10">SRP receptor</shortName>
        <ecNumber evidence="10">3.6.5.4</ecNumber>
    </recommendedName>
</protein>
<dbReference type="InterPro" id="IPR036225">
    <property type="entry name" value="SRP/SRP_N"/>
</dbReference>
<feature type="compositionally biased region" description="Low complexity" evidence="11">
    <location>
        <begin position="42"/>
        <end position="73"/>
    </location>
</feature>
<feature type="compositionally biased region" description="Low complexity" evidence="11">
    <location>
        <begin position="200"/>
        <end position="211"/>
    </location>
</feature>
<feature type="compositionally biased region" description="Low complexity" evidence="11">
    <location>
        <begin position="240"/>
        <end position="256"/>
    </location>
</feature>
<dbReference type="InterPro" id="IPR027417">
    <property type="entry name" value="P-loop_NTPase"/>
</dbReference>
<keyword evidence="8 10" id="KW-0675">Receptor</keyword>
<dbReference type="PANTHER" id="PTHR43134:SF1">
    <property type="entry name" value="SIGNAL RECOGNITION PARTICLE RECEPTOR SUBUNIT ALPHA"/>
    <property type="match status" value="1"/>
</dbReference>
<gene>
    <name evidence="10" type="primary">ftsY</name>
    <name evidence="15" type="ORF">EV216_101122</name>
</gene>
<accession>A0A4R1Z3B5</accession>
<dbReference type="Gene3D" id="3.40.50.300">
    <property type="entry name" value="P-loop containing nucleotide triphosphate hydrolases"/>
    <property type="match status" value="1"/>
</dbReference>
<feature type="compositionally biased region" description="Pro residues" evidence="11">
    <location>
        <begin position="389"/>
        <end position="399"/>
    </location>
</feature>
<feature type="compositionally biased region" description="Acidic residues" evidence="11">
    <location>
        <begin position="400"/>
        <end position="430"/>
    </location>
</feature>
<dbReference type="Proteomes" id="UP000295277">
    <property type="component" value="Unassembled WGS sequence"/>
</dbReference>
<feature type="binding site" evidence="10">
    <location>
        <begin position="613"/>
        <end position="620"/>
    </location>
    <ligand>
        <name>GTP</name>
        <dbReference type="ChEBI" id="CHEBI:37565"/>
    </ligand>
</feature>
<feature type="compositionally biased region" description="Pro residues" evidence="11">
    <location>
        <begin position="103"/>
        <end position="113"/>
    </location>
</feature>
<dbReference type="EMBL" id="SLVM01000001">
    <property type="protein sequence ID" value="TCM88111.1"/>
    <property type="molecule type" value="Genomic_DNA"/>
</dbReference>
<feature type="region of interest" description="Disordered" evidence="11">
    <location>
        <begin position="1"/>
        <end position="482"/>
    </location>
</feature>
<evidence type="ECO:0000256" key="9">
    <source>
        <dbReference type="ARBA" id="ARBA00048027"/>
    </source>
</evidence>
<feature type="binding site" evidence="10">
    <location>
        <begin position="759"/>
        <end position="762"/>
    </location>
    <ligand>
        <name>GTP</name>
        <dbReference type="ChEBI" id="CHEBI:37565"/>
    </ligand>
</feature>
<dbReference type="GO" id="GO:0005525">
    <property type="term" value="F:GTP binding"/>
    <property type="evidence" value="ECO:0007669"/>
    <property type="project" value="UniProtKB-UniRule"/>
</dbReference>
<keyword evidence="7 10" id="KW-0472">Membrane</keyword>
<evidence type="ECO:0000256" key="3">
    <source>
        <dbReference type="ARBA" id="ARBA00022490"/>
    </source>
</evidence>
<evidence type="ECO:0000256" key="10">
    <source>
        <dbReference type="HAMAP-Rule" id="MF_00920"/>
    </source>
</evidence>
<evidence type="ECO:0000259" key="13">
    <source>
        <dbReference type="SMART" id="SM00962"/>
    </source>
</evidence>
<evidence type="ECO:0000259" key="12">
    <source>
        <dbReference type="SMART" id="SM00382"/>
    </source>
</evidence>
<keyword evidence="3 10" id="KW-0963">Cytoplasm</keyword>
<comment type="catalytic activity">
    <reaction evidence="9 10">
        <text>GTP + H2O = GDP + phosphate + H(+)</text>
        <dbReference type="Rhea" id="RHEA:19669"/>
        <dbReference type="ChEBI" id="CHEBI:15377"/>
        <dbReference type="ChEBI" id="CHEBI:15378"/>
        <dbReference type="ChEBI" id="CHEBI:37565"/>
        <dbReference type="ChEBI" id="CHEBI:43474"/>
        <dbReference type="ChEBI" id="CHEBI:58189"/>
        <dbReference type="EC" id="3.6.5.4"/>
    </reaction>
</comment>
<dbReference type="PANTHER" id="PTHR43134">
    <property type="entry name" value="SIGNAL RECOGNITION PARTICLE RECEPTOR SUBUNIT ALPHA"/>
    <property type="match status" value="1"/>
</dbReference>
<reference evidence="15 16" key="1">
    <citation type="submission" date="2019-03" db="EMBL/GenBank/DDBJ databases">
        <title>Genomic Encyclopedia of Type Strains, Phase IV (KMG-IV): sequencing the most valuable type-strain genomes for metagenomic binning, comparative biology and taxonomic classification.</title>
        <authorList>
            <person name="Goeker M."/>
        </authorList>
    </citation>
    <scope>NUCLEOTIDE SEQUENCE [LARGE SCALE GENOMIC DNA]</scope>
    <source>
        <strain evidence="15 16">DSM 21153</strain>
    </source>
</reference>
<dbReference type="GO" id="GO:0005886">
    <property type="term" value="C:plasma membrane"/>
    <property type="evidence" value="ECO:0007669"/>
    <property type="project" value="UniProtKB-SubCell"/>
</dbReference>
<dbReference type="EC" id="3.6.5.4" evidence="10"/>
<feature type="compositionally biased region" description="Low complexity" evidence="11">
    <location>
        <begin position="221"/>
        <end position="232"/>
    </location>
</feature>
<dbReference type="Gene3D" id="1.20.120.140">
    <property type="entry name" value="Signal recognition particle SRP54, nucleotide-binding domain"/>
    <property type="match status" value="1"/>
</dbReference>
<evidence type="ECO:0000256" key="7">
    <source>
        <dbReference type="ARBA" id="ARBA00023136"/>
    </source>
</evidence>
<evidence type="ECO:0000256" key="4">
    <source>
        <dbReference type="ARBA" id="ARBA00022741"/>
    </source>
</evidence>
<feature type="compositionally biased region" description="Basic and acidic residues" evidence="11">
    <location>
        <begin position="17"/>
        <end position="32"/>
    </location>
</feature>
<dbReference type="InterPro" id="IPR000897">
    <property type="entry name" value="SRP54_GTPase_dom"/>
</dbReference>
<dbReference type="Pfam" id="PF00448">
    <property type="entry name" value="SRP54"/>
    <property type="match status" value="1"/>
</dbReference>
<dbReference type="AlphaFoldDB" id="A0A4R1Z3B5"/>
<keyword evidence="4 10" id="KW-0547">Nucleotide-binding</keyword>
<name>A0A4R1Z3B5_9RHOB</name>
<feature type="compositionally biased region" description="Acidic residues" evidence="11">
    <location>
        <begin position="298"/>
        <end position="328"/>
    </location>
</feature>
<feature type="compositionally biased region" description="Acidic residues" evidence="11">
    <location>
        <begin position="276"/>
        <end position="290"/>
    </location>
</feature>
<dbReference type="CDD" id="cd17874">
    <property type="entry name" value="FtsY"/>
    <property type="match status" value="1"/>
</dbReference>
<keyword evidence="16" id="KW-1185">Reference proteome</keyword>
<sequence>MAFFKKLRDRLRGSSSKIEEGLEAIVREGGREEEIEVEEPGPEQSGPGAASEAEAPGSEATDAPLLLGAALAVPPEPVQRAALPAAPPRAEAEAAPEPEPLPEPEHPPVPMVEPEPEPEPEPEAAPEPEPEPLPTPPVEPEPEPEPEPLPEPPVEPEREPEPEPQPEPATGWAPAPAWPPAPEPVTGWAPAPAWPPAPEPEAGQAGEMPAPDAVAEQAPTESAEAEPAGALAEEPDEAAADTAAAPEIGAEPAAPMREAEAIPPTPEPEPVLTVEPEPEPGEDPEPSPEPEAEREVPVEPEAEPEPEREEPVEPEPQSEAEEEPEPLPETERQVPVEPEPLPEPEVLAEAEPEPLSEVAQEPEPEREPVLTDELPAEPEPLPEPEPEPEPLPVPPVEPEPLPEPEPELPPEPEPLPEPEPEPEPAPEPEPEPLPLPEPEPEPAPVELPPAPSETPPPPPVELPAPPVELPDWTPQEVPPPEGPVEMPYERGVSALEALERGGVVEEVEEEEEAPRRGFLGRVLGRTIRKKTVIRRELDDDMLESLEELLITSDLGVDTAMRVTANMAEGRFGKRLSVEEIKELLAHEITRIMEPVARPMPLYPKKPQVVLVVGVNGSGKTTTIGKLASQFRAAGKSVIIAAGDTFRAAAVEQLQVWGKRAGVPVMTAAQGTDPASLAFDAMARAEAEGADLLLIDTAGRLQNRQDLMAELEKIVRVIRKRDETAPHNTLLVLDATTGQNAVTQVEIFRKLADVSGLVMTKLDGTAKGGVLVALADKFGLPIHAIGVGEQIDDLAPFEPEDFARALAGLDA</sequence>
<evidence type="ECO:0000259" key="14">
    <source>
        <dbReference type="SMART" id="SM00963"/>
    </source>
</evidence>
<feature type="compositionally biased region" description="Acidic residues" evidence="11">
    <location>
        <begin position="340"/>
        <end position="362"/>
    </location>
</feature>
<dbReference type="HAMAP" id="MF_00920">
    <property type="entry name" value="FtsY"/>
    <property type="match status" value="1"/>
</dbReference>